<evidence type="ECO:0000313" key="2">
    <source>
        <dbReference type="Proteomes" id="UP000234345"/>
    </source>
</evidence>
<proteinExistence type="predicted"/>
<dbReference type="EMBL" id="OCZC01000081">
    <property type="protein sequence ID" value="SOO26314.1"/>
    <property type="molecule type" value="Genomic_DNA"/>
</dbReference>
<evidence type="ECO:0000313" key="1">
    <source>
        <dbReference type="EMBL" id="SOO26314.1"/>
    </source>
</evidence>
<organism evidence="1 2">
    <name type="scientific">Xanthomonas campestris pv. phaseoli</name>
    <dbReference type="NCBI Taxonomy" id="317013"/>
    <lineage>
        <taxon>Bacteria</taxon>
        <taxon>Pseudomonadati</taxon>
        <taxon>Pseudomonadota</taxon>
        <taxon>Gammaproteobacteria</taxon>
        <taxon>Lysobacterales</taxon>
        <taxon>Lysobacteraceae</taxon>
        <taxon>Xanthomonas</taxon>
    </lineage>
</organism>
<comment type="caution">
    <text evidence="1">The sequence shown here is derived from an EMBL/GenBank/DDBJ whole genome shotgun (WGS) entry which is preliminary data.</text>
</comment>
<gene>
    <name evidence="1" type="ORF">XFF6991_530163</name>
</gene>
<dbReference type="AlphaFoldDB" id="A0A7Z7NIP6"/>
<name>A0A7Z7NIP6_XANCH</name>
<protein>
    <submittedName>
        <fullName evidence="1">Uncharacterized protein</fullName>
    </submittedName>
</protein>
<dbReference type="RefSeq" id="WP_099801078.1">
    <property type="nucleotide sequence ID" value="NZ_OCZC01000081.1"/>
</dbReference>
<accession>A0A7Z7NIP6</accession>
<dbReference type="Proteomes" id="UP000234345">
    <property type="component" value="Unassembled WGS sequence"/>
</dbReference>
<sequence>MPINRSGSSSSVVREWSSLSDVHDERLQEIAGGVVPEPMAVSRKTFEAMGLASRVLKKTGYKTFPDGPGNQETAICMSGGRSWTRMKLARDMVEGGHCSDEFDEVRKIKEFGGGNCGEHRRMSAAELRSMPRKMPVIQVKHAERDHNYVIIGDWRDRAVGDHAVVVDPWPMLKKVHTYGERMESSAPIPLMSHAPGPAEPNPLLAQALAAEPADNSRMERFTKMRTKHPVGPQAASALIRALRENHSCADRAASTKNLYQAYVDPDGNMSAFNDAPAGYVTDYLNAKDFLKKI</sequence>
<reference evidence="1 2" key="1">
    <citation type="submission" date="2017-10" db="EMBL/GenBank/DDBJ databases">
        <authorList>
            <person name="Regsiter A."/>
            <person name="William W."/>
        </authorList>
    </citation>
    <scope>NUCLEOTIDE SEQUENCE [LARGE SCALE GENOMIC DNA]</scope>
    <source>
        <strain evidence="1 2">CFBP6991</strain>
    </source>
</reference>